<reference evidence="1" key="1">
    <citation type="submission" date="2021-02" db="EMBL/GenBank/DDBJ databases">
        <authorList>
            <consortium name="DOE Joint Genome Institute"/>
            <person name="Ahrendt S."/>
            <person name="Looney B.P."/>
            <person name="Miyauchi S."/>
            <person name="Morin E."/>
            <person name="Drula E."/>
            <person name="Courty P.E."/>
            <person name="Chicoki N."/>
            <person name="Fauchery L."/>
            <person name="Kohler A."/>
            <person name="Kuo A."/>
            <person name="Labutti K."/>
            <person name="Pangilinan J."/>
            <person name="Lipzen A."/>
            <person name="Riley R."/>
            <person name="Andreopoulos W."/>
            <person name="He G."/>
            <person name="Johnson J."/>
            <person name="Barry K.W."/>
            <person name="Grigoriev I.V."/>
            <person name="Nagy L."/>
            <person name="Hibbett D."/>
            <person name="Henrissat B."/>
            <person name="Matheny P.B."/>
            <person name="Labbe J."/>
            <person name="Martin F."/>
        </authorList>
    </citation>
    <scope>NUCLEOTIDE SEQUENCE</scope>
    <source>
        <strain evidence="1">FP105234-sp</strain>
    </source>
</reference>
<evidence type="ECO:0000313" key="2">
    <source>
        <dbReference type="Proteomes" id="UP000814033"/>
    </source>
</evidence>
<comment type="caution">
    <text evidence="1">The sequence shown here is derived from an EMBL/GenBank/DDBJ whole genome shotgun (WGS) entry which is preliminary data.</text>
</comment>
<organism evidence="1 2">
    <name type="scientific">Auriscalpium vulgare</name>
    <dbReference type="NCBI Taxonomy" id="40419"/>
    <lineage>
        <taxon>Eukaryota</taxon>
        <taxon>Fungi</taxon>
        <taxon>Dikarya</taxon>
        <taxon>Basidiomycota</taxon>
        <taxon>Agaricomycotina</taxon>
        <taxon>Agaricomycetes</taxon>
        <taxon>Russulales</taxon>
        <taxon>Auriscalpiaceae</taxon>
        <taxon>Auriscalpium</taxon>
    </lineage>
</organism>
<proteinExistence type="predicted"/>
<sequence length="1171" mass="130980">MEEPNDKVLSRFEHYAEFMELQQEMLSVDLRSHPTSEERLRISLASQRLSIILAGYQEQPYLLDPFLETLVTPIVEKLKSHAVDAVSNQMGLGPKENIAQLSQLLLNYIKFRGYKTITRFFPHEISDLSVALDYIGVVEQDHHLNYLWPLHYAVLLWVSLICMIPFDLSQFDEDGHAGRTAAAIETAGRRNLVKSGLNRESAAVLLARFYVRKDTRARLSEFLHWSLSTIEEDKGIFEALGLMQTTYEVVKTCPQDTLKLHIPTIFQITRSVERNSVLMANTVVRKLRMKLLSRTALRLLPARARVKQPKGRVLSSDHGNDSQDDADDEHDVPEEIETSLQDIFQALEDRDTIVRWSAAKGVARVCERLSPEFTSQVVDTVMGLFSIHSLGVASLYDMPAVAESTWHGACLACAELTRRGLIGVEKLPDLVGWVSKALYFDIRKGAHSIGSSVRDAAAYILWSLARTYSTAQIQPFAGDLAARLVTISVYDREVHVRRAVSAAFQEFVGRTGVFPHGIDVLGKTDFFAIGVRKNAFLIAAPQVAEHMEYQPFLLDHLVTVTLRHWDPSMRELAAQSLRKICELDLVNLGRKYAYRARELLKMPDTNDIHGALLALTELAYAFSASPLSGELEEQRREIFSFLADVPFDVLSSPRHAMVTTAACHLIASSISLDQILLDTKHDMPRMEETDPSKKSQRQLPKGPVWRRIVDLGLKHRDSSVQKAAATALAVVSRLTDCVLLVDTLIRDFRSGSPSHQESLAHVLGELDYTAHHHGLPEVVRCLLESVDSGSSLRMANVEARRNCFSSMSNIMTTLAPVLHDHLNKAQVRAMYDSLISGLEDYTIDERGDVGSWIRIACIRGLAVFSLTLFSRSAFLPNFPDYLPSDKYHAAIAGTLKQGVERLDNVRQEAGEQFLRLLTSPLPSTPDAEQWCIRGQSLLQSLFLSEPIPVGWQDSLWLFPKAVRLLEIPEYRSHIFLGLLMSTGSKTHSTQLPVTNSLIAFVRSLPVSSPDGAAYDMVAFVEFAVDQAKSQLGLNSKVIPVLQLFNLLLEADALQNLAEDEAGIKALQTLLSVASRGVSKLKSVQRIQECMKVVVNLLSVPQLHDSCVPRLSDFLSHHFPTVRAATAEYLYLVLQSRDIGRDTDDCEEVLLETEWLTNNAEAATREIVQMLL</sequence>
<dbReference type="Proteomes" id="UP000814033">
    <property type="component" value="Unassembled WGS sequence"/>
</dbReference>
<accession>A0ACB8RKB7</accession>
<gene>
    <name evidence="1" type="ORF">FA95DRAFT_1562270</name>
</gene>
<reference evidence="1" key="2">
    <citation type="journal article" date="2022" name="New Phytol.">
        <title>Evolutionary transition to the ectomycorrhizal habit in the genomes of a hyperdiverse lineage of mushroom-forming fungi.</title>
        <authorList>
            <person name="Looney B."/>
            <person name="Miyauchi S."/>
            <person name="Morin E."/>
            <person name="Drula E."/>
            <person name="Courty P.E."/>
            <person name="Kohler A."/>
            <person name="Kuo A."/>
            <person name="LaButti K."/>
            <person name="Pangilinan J."/>
            <person name="Lipzen A."/>
            <person name="Riley R."/>
            <person name="Andreopoulos W."/>
            <person name="He G."/>
            <person name="Johnson J."/>
            <person name="Nolan M."/>
            <person name="Tritt A."/>
            <person name="Barry K.W."/>
            <person name="Grigoriev I.V."/>
            <person name="Nagy L.G."/>
            <person name="Hibbett D."/>
            <person name="Henrissat B."/>
            <person name="Matheny P.B."/>
            <person name="Labbe J."/>
            <person name="Martin F.M."/>
        </authorList>
    </citation>
    <scope>NUCLEOTIDE SEQUENCE</scope>
    <source>
        <strain evidence="1">FP105234-sp</strain>
    </source>
</reference>
<dbReference type="EMBL" id="MU275984">
    <property type="protein sequence ID" value="KAI0044399.1"/>
    <property type="molecule type" value="Genomic_DNA"/>
</dbReference>
<protein>
    <submittedName>
        <fullName evidence="1">TBCD protein</fullName>
    </submittedName>
</protein>
<name>A0ACB8RKB7_9AGAM</name>
<evidence type="ECO:0000313" key="1">
    <source>
        <dbReference type="EMBL" id="KAI0044399.1"/>
    </source>
</evidence>
<keyword evidence="2" id="KW-1185">Reference proteome</keyword>